<protein>
    <submittedName>
        <fullName evidence="1">Uncharacterized protein</fullName>
    </submittedName>
</protein>
<dbReference type="Proteomes" id="UP001631969">
    <property type="component" value="Unassembled WGS sequence"/>
</dbReference>
<reference evidence="1" key="1">
    <citation type="submission" date="2024-12" db="EMBL/GenBank/DDBJ databases">
        <authorList>
            <person name="Wu N."/>
        </authorList>
    </citation>
    <scope>NUCLEOTIDE SEQUENCE</scope>
    <source>
        <strain evidence="1">P15</strain>
    </source>
</reference>
<sequence length="86" mass="9760">MVNKVMKVLVSTILIVIAVGCAKDNEEGPIETAIKLKQSISLNSYEKFQALFFEQRKSKATKELFNQLRELDDSKADYKSYSLVTL</sequence>
<accession>A0ACC7NYR1</accession>
<organism evidence="1 2">
    <name type="scientific">Paenibacillus mesotrionivorans</name>
    <dbReference type="NCBI Taxonomy" id="3160968"/>
    <lineage>
        <taxon>Bacteria</taxon>
        <taxon>Bacillati</taxon>
        <taxon>Bacillota</taxon>
        <taxon>Bacilli</taxon>
        <taxon>Bacillales</taxon>
        <taxon>Paenibacillaceae</taxon>
        <taxon>Paenibacillus</taxon>
    </lineage>
</organism>
<name>A0ACC7NYR1_9BACL</name>
<keyword evidence="2" id="KW-1185">Reference proteome</keyword>
<evidence type="ECO:0000313" key="2">
    <source>
        <dbReference type="Proteomes" id="UP001631969"/>
    </source>
</evidence>
<comment type="caution">
    <text evidence="1">The sequence shown here is derived from an EMBL/GenBank/DDBJ whole genome shotgun (WGS) entry which is preliminary data.</text>
</comment>
<evidence type="ECO:0000313" key="1">
    <source>
        <dbReference type="EMBL" id="MFM9329315.1"/>
    </source>
</evidence>
<dbReference type="EMBL" id="JBJURJ010000008">
    <property type="protein sequence ID" value="MFM9329315.1"/>
    <property type="molecule type" value="Genomic_DNA"/>
</dbReference>
<proteinExistence type="predicted"/>
<gene>
    <name evidence="1" type="ORF">ACI1P1_13550</name>
</gene>